<dbReference type="InterPro" id="IPR050388">
    <property type="entry name" value="ABC_Ni/Peptide_Import"/>
</dbReference>
<keyword evidence="11" id="KW-1185">Reference proteome</keyword>
<dbReference type="CDD" id="cd03257">
    <property type="entry name" value="ABC_NikE_OppD_transporters"/>
    <property type="match status" value="1"/>
</dbReference>
<dbReference type="SUPFAM" id="SSF52540">
    <property type="entry name" value="P-loop containing nucleoside triphosphate hydrolases"/>
    <property type="match status" value="1"/>
</dbReference>
<evidence type="ECO:0000256" key="8">
    <source>
        <dbReference type="ARBA" id="ARBA00023136"/>
    </source>
</evidence>
<keyword evidence="8" id="KW-0472">Membrane</keyword>
<keyword evidence="7 10" id="KW-0067">ATP-binding</keyword>
<dbReference type="InterPro" id="IPR003439">
    <property type="entry name" value="ABC_transporter-like_ATP-bd"/>
</dbReference>
<comment type="subcellular location">
    <subcellularLocation>
        <location evidence="1">Cell inner membrane</location>
        <topology evidence="1">Peripheral membrane protein</topology>
    </subcellularLocation>
</comment>
<reference evidence="10 11" key="1">
    <citation type="submission" date="2019-07" db="EMBL/GenBank/DDBJ databases">
        <title>Genome sequencing of lignin-degrading bacterial isolates.</title>
        <authorList>
            <person name="Gladden J."/>
        </authorList>
    </citation>
    <scope>NUCLEOTIDE SEQUENCE [LARGE SCALE GENOMIC DNA]</scope>
    <source>
        <strain evidence="10 11">J11</strain>
    </source>
</reference>
<dbReference type="Gene3D" id="3.40.50.300">
    <property type="entry name" value="P-loop containing nucleotide triphosphate hydrolases"/>
    <property type="match status" value="1"/>
</dbReference>
<evidence type="ECO:0000313" key="10">
    <source>
        <dbReference type="EMBL" id="TWG80481.1"/>
    </source>
</evidence>
<dbReference type="Pfam" id="PF00005">
    <property type="entry name" value="ABC_tran"/>
    <property type="match status" value="1"/>
</dbReference>
<accession>A0A562B5J1</accession>
<dbReference type="GO" id="GO:0016887">
    <property type="term" value="F:ATP hydrolysis activity"/>
    <property type="evidence" value="ECO:0007669"/>
    <property type="project" value="InterPro"/>
</dbReference>
<dbReference type="PANTHER" id="PTHR43297">
    <property type="entry name" value="OLIGOPEPTIDE TRANSPORT ATP-BINDING PROTEIN APPD"/>
    <property type="match status" value="1"/>
</dbReference>
<dbReference type="InterPro" id="IPR017871">
    <property type="entry name" value="ABC_transporter-like_CS"/>
</dbReference>
<dbReference type="InterPro" id="IPR003593">
    <property type="entry name" value="AAA+_ATPase"/>
</dbReference>
<dbReference type="InterPro" id="IPR027417">
    <property type="entry name" value="P-loop_NTPase"/>
</dbReference>
<evidence type="ECO:0000256" key="5">
    <source>
        <dbReference type="ARBA" id="ARBA00022519"/>
    </source>
</evidence>
<sequence>MPTDVSRAGADAGLAQSAPMVSVRDLHVSFHGGGKTIRAVNGVSLEVAAGEAVALIGESGSGKSVTLRALMRLHPPRRTQMSGQIHIDGADVLALDARALSRLRGGTVAMVFQEPLLALDPVYTIGQQIVECIRAHARVPVAQARQQALRALEAVRIPSPERRLAAYPHELSGGMRQRAMIALALSAQPKILLADEPTTALDATVQIQVLILLRELQRELGLSIVFVTHDIGAAVEIADRVAVMYGGRIVEEGPIRTLLRDARHPYTVALLQARQHGMERGQRLTAIAGSPPDLSALPPGCSFAPRCPHARDACLQAPPPPVTVSNGHRVSCVLAADTTHTGGTATQAA</sequence>
<evidence type="ECO:0000259" key="9">
    <source>
        <dbReference type="PROSITE" id="PS50893"/>
    </source>
</evidence>
<evidence type="ECO:0000256" key="4">
    <source>
        <dbReference type="ARBA" id="ARBA00022475"/>
    </source>
</evidence>
<keyword evidence="6" id="KW-0547">Nucleotide-binding</keyword>
<evidence type="ECO:0000256" key="2">
    <source>
        <dbReference type="ARBA" id="ARBA00005417"/>
    </source>
</evidence>
<dbReference type="SMART" id="SM00382">
    <property type="entry name" value="AAA"/>
    <property type="match status" value="1"/>
</dbReference>
<gene>
    <name evidence="10" type="ORF">L602_000500001270</name>
</gene>
<evidence type="ECO:0000313" key="11">
    <source>
        <dbReference type="Proteomes" id="UP000318141"/>
    </source>
</evidence>
<dbReference type="GO" id="GO:0005524">
    <property type="term" value="F:ATP binding"/>
    <property type="evidence" value="ECO:0007669"/>
    <property type="project" value="UniProtKB-KW"/>
</dbReference>
<dbReference type="PANTHER" id="PTHR43297:SF2">
    <property type="entry name" value="DIPEPTIDE TRANSPORT ATP-BINDING PROTEIN DPPD"/>
    <property type="match status" value="1"/>
</dbReference>
<keyword evidence="3" id="KW-0813">Transport</keyword>
<dbReference type="GO" id="GO:0005886">
    <property type="term" value="C:plasma membrane"/>
    <property type="evidence" value="ECO:0007669"/>
    <property type="project" value="UniProtKB-SubCell"/>
</dbReference>
<dbReference type="FunFam" id="3.40.50.300:FF:000016">
    <property type="entry name" value="Oligopeptide ABC transporter ATP-binding component"/>
    <property type="match status" value="1"/>
</dbReference>
<protein>
    <submittedName>
        <fullName evidence="10">Peptide/nickel transport system ATP-binding protein</fullName>
    </submittedName>
</protein>
<dbReference type="NCBIfam" id="TIGR01727">
    <property type="entry name" value="oligo_HPY"/>
    <property type="match status" value="1"/>
</dbReference>
<dbReference type="PROSITE" id="PS50893">
    <property type="entry name" value="ABC_TRANSPORTER_2"/>
    <property type="match status" value="1"/>
</dbReference>
<dbReference type="GO" id="GO:0015833">
    <property type="term" value="P:peptide transport"/>
    <property type="evidence" value="ECO:0007669"/>
    <property type="project" value="InterPro"/>
</dbReference>
<dbReference type="InterPro" id="IPR013563">
    <property type="entry name" value="Oligopep_ABC_C"/>
</dbReference>
<dbReference type="AlphaFoldDB" id="A0A562B5J1"/>
<organism evidence="10 11">
    <name type="scientific">Cupriavidus gilardii J11</name>
    <dbReference type="NCBI Taxonomy" id="936133"/>
    <lineage>
        <taxon>Bacteria</taxon>
        <taxon>Pseudomonadati</taxon>
        <taxon>Pseudomonadota</taxon>
        <taxon>Betaproteobacteria</taxon>
        <taxon>Burkholderiales</taxon>
        <taxon>Burkholderiaceae</taxon>
        <taxon>Cupriavidus</taxon>
    </lineage>
</organism>
<dbReference type="GO" id="GO:0055085">
    <property type="term" value="P:transmembrane transport"/>
    <property type="evidence" value="ECO:0007669"/>
    <property type="project" value="UniProtKB-ARBA"/>
</dbReference>
<keyword evidence="5" id="KW-0997">Cell inner membrane</keyword>
<dbReference type="EMBL" id="VLJN01000045">
    <property type="protein sequence ID" value="TWG80481.1"/>
    <property type="molecule type" value="Genomic_DNA"/>
</dbReference>
<dbReference type="Pfam" id="PF08352">
    <property type="entry name" value="oligo_HPY"/>
    <property type="match status" value="1"/>
</dbReference>
<keyword evidence="4" id="KW-1003">Cell membrane</keyword>
<evidence type="ECO:0000256" key="7">
    <source>
        <dbReference type="ARBA" id="ARBA00022840"/>
    </source>
</evidence>
<proteinExistence type="inferred from homology"/>
<evidence type="ECO:0000256" key="3">
    <source>
        <dbReference type="ARBA" id="ARBA00022448"/>
    </source>
</evidence>
<dbReference type="PROSITE" id="PS00211">
    <property type="entry name" value="ABC_TRANSPORTER_1"/>
    <property type="match status" value="1"/>
</dbReference>
<evidence type="ECO:0000256" key="1">
    <source>
        <dbReference type="ARBA" id="ARBA00004417"/>
    </source>
</evidence>
<comment type="caution">
    <text evidence="10">The sequence shown here is derived from an EMBL/GenBank/DDBJ whole genome shotgun (WGS) entry which is preliminary data.</text>
</comment>
<comment type="similarity">
    <text evidence="2">Belongs to the ABC transporter superfamily.</text>
</comment>
<feature type="domain" description="ABC transporter" evidence="9">
    <location>
        <begin position="23"/>
        <end position="271"/>
    </location>
</feature>
<name>A0A562B5J1_9BURK</name>
<dbReference type="Proteomes" id="UP000318141">
    <property type="component" value="Unassembled WGS sequence"/>
</dbReference>
<evidence type="ECO:0000256" key="6">
    <source>
        <dbReference type="ARBA" id="ARBA00022741"/>
    </source>
</evidence>